<reference evidence="2 3" key="1">
    <citation type="journal article" date="2015" name="Sci. Rep.">
        <title>Genome of the facultative scuticociliatosis pathogen Pseudocohnilembus persalinus provides insight into its virulence through horizontal gene transfer.</title>
        <authorList>
            <person name="Xiong J."/>
            <person name="Wang G."/>
            <person name="Cheng J."/>
            <person name="Tian M."/>
            <person name="Pan X."/>
            <person name="Warren A."/>
            <person name="Jiang C."/>
            <person name="Yuan D."/>
            <person name="Miao W."/>
        </authorList>
    </citation>
    <scope>NUCLEOTIDE SEQUENCE [LARGE SCALE GENOMIC DNA]</scope>
    <source>
        <strain evidence="2">36N120E</strain>
    </source>
</reference>
<evidence type="ECO:0000313" key="3">
    <source>
        <dbReference type="Proteomes" id="UP000054937"/>
    </source>
</evidence>
<comment type="caution">
    <text evidence="2">The sequence shown here is derived from an EMBL/GenBank/DDBJ whole genome shotgun (WGS) entry which is preliminary data.</text>
</comment>
<accession>A0A0V0QP99</accession>
<proteinExistence type="predicted"/>
<keyword evidence="1" id="KW-1133">Transmembrane helix</keyword>
<evidence type="ECO:0000313" key="2">
    <source>
        <dbReference type="EMBL" id="KRX03953.1"/>
    </source>
</evidence>
<organism evidence="2 3">
    <name type="scientific">Pseudocohnilembus persalinus</name>
    <name type="common">Ciliate</name>
    <dbReference type="NCBI Taxonomy" id="266149"/>
    <lineage>
        <taxon>Eukaryota</taxon>
        <taxon>Sar</taxon>
        <taxon>Alveolata</taxon>
        <taxon>Ciliophora</taxon>
        <taxon>Intramacronucleata</taxon>
        <taxon>Oligohymenophorea</taxon>
        <taxon>Scuticociliatia</taxon>
        <taxon>Philasterida</taxon>
        <taxon>Pseudocohnilembidae</taxon>
        <taxon>Pseudocohnilembus</taxon>
    </lineage>
</organism>
<protein>
    <submittedName>
        <fullName evidence="2">Uncharacterized protein</fullName>
    </submittedName>
</protein>
<evidence type="ECO:0000256" key="1">
    <source>
        <dbReference type="SAM" id="Phobius"/>
    </source>
</evidence>
<feature type="transmembrane region" description="Helical" evidence="1">
    <location>
        <begin position="104"/>
        <end position="120"/>
    </location>
</feature>
<dbReference type="EMBL" id="LDAU01000122">
    <property type="protein sequence ID" value="KRX03953.1"/>
    <property type="molecule type" value="Genomic_DNA"/>
</dbReference>
<feature type="transmembrane region" description="Helical" evidence="1">
    <location>
        <begin position="61"/>
        <end position="84"/>
    </location>
</feature>
<dbReference type="AlphaFoldDB" id="A0A0V0QP99"/>
<keyword evidence="3" id="KW-1185">Reference proteome</keyword>
<dbReference type="Proteomes" id="UP000054937">
    <property type="component" value="Unassembled WGS sequence"/>
</dbReference>
<dbReference type="InParanoid" id="A0A0V0QP99"/>
<sequence length="124" mass="14236">MSDHQKLKIEKLTNVALPAVYTIFSTLQGFYSQELNFKGGQLASDSQLSSIEKQQFQLVQIFSMLSLISILISYGIVVVVYFVIFFGEGIFYSVQNSTPKLFYVNYKFIFTISFILSLNFRPEE</sequence>
<gene>
    <name evidence="2" type="ORF">PPERSA_12400</name>
</gene>
<name>A0A0V0QP99_PSEPJ</name>
<keyword evidence="1" id="KW-0472">Membrane</keyword>
<keyword evidence="1" id="KW-0812">Transmembrane</keyword>